<evidence type="ECO:0000256" key="1">
    <source>
        <dbReference type="ARBA" id="ARBA00000156"/>
    </source>
</evidence>
<evidence type="ECO:0000256" key="8">
    <source>
        <dbReference type="ARBA" id="ARBA00023136"/>
    </source>
</evidence>
<dbReference type="EC" id="3.4.21.105" evidence="4"/>
<dbReference type="PANTHER" id="PTHR43731:SF14">
    <property type="entry name" value="PRESENILIN-ASSOCIATED RHOMBOID-LIKE PROTEIN, MITOCHONDRIAL"/>
    <property type="match status" value="1"/>
</dbReference>
<evidence type="ECO:0000313" key="11">
    <source>
        <dbReference type="EMBL" id="JAT20441.1"/>
    </source>
</evidence>
<keyword evidence="8 9" id="KW-0472">Membrane</keyword>
<evidence type="ECO:0000256" key="6">
    <source>
        <dbReference type="ARBA" id="ARBA00022801"/>
    </source>
</evidence>
<comment type="similarity">
    <text evidence="3">Belongs to the peptidase S54 family.</text>
</comment>
<evidence type="ECO:0000256" key="4">
    <source>
        <dbReference type="ARBA" id="ARBA00013039"/>
    </source>
</evidence>
<feature type="transmembrane region" description="Helical" evidence="9">
    <location>
        <begin position="189"/>
        <end position="206"/>
    </location>
</feature>
<evidence type="ECO:0000256" key="3">
    <source>
        <dbReference type="ARBA" id="ARBA00009045"/>
    </source>
</evidence>
<protein>
    <recommendedName>
        <fullName evidence="4">rhomboid protease</fullName>
        <ecNumber evidence="4">3.4.21.105</ecNumber>
    </recommendedName>
</protein>
<gene>
    <name evidence="11" type="ORF">g.12612</name>
</gene>
<evidence type="ECO:0000256" key="7">
    <source>
        <dbReference type="ARBA" id="ARBA00022989"/>
    </source>
</evidence>
<name>A0A1B6L9Z9_9HEMI</name>
<feature type="transmembrane region" description="Helical" evidence="9">
    <location>
        <begin position="218"/>
        <end position="240"/>
    </location>
</feature>
<reference evidence="11" key="1">
    <citation type="submission" date="2015-11" db="EMBL/GenBank/DDBJ databases">
        <title>De novo transcriptome assembly of four potential Pierce s Disease insect vectors from Arizona vineyards.</title>
        <authorList>
            <person name="Tassone E.E."/>
        </authorList>
    </citation>
    <scope>NUCLEOTIDE SEQUENCE</scope>
</reference>
<keyword evidence="7 9" id="KW-1133">Transmembrane helix</keyword>
<comment type="subcellular location">
    <subcellularLocation>
        <location evidence="2">Membrane</location>
        <topology evidence="2">Multi-pass membrane protein</topology>
    </subcellularLocation>
</comment>
<dbReference type="PANTHER" id="PTHR43731">
    <property type="entry name" value="RHOMBOID PROTEASE"/>
    <property type="match status" value="1"/>
</dbReference>
<dbReference type="Pfam" id="PF01694">
    <property type="entry name" value="Rhomboid"/>
    <property type="match status" value="1"/>
</dbReference>
<dbReference type="InterPro" id="IPR022764">
    <property type="entry name" value="Peptidase_S54_rhomboid_dom"/>
</dbReference>
<dbReference type="FunFam" id="1.20.1540.10:FF:000012">
    <property type="entry name" value="Rhomboid family protein"/>
    <property type="match status" value="1"/>
</dbReference>
<dbReference type="GO" id="GO:0016020">
    <property type="term" value="C:membrane"/>
    <property type="evidence" value="ECO:0007669"/>
    <property type="project" value="UniProtKB-SubCell"/>
</dbReference>
<evidence type="ECO:0000256" key="2">
    <source>
        <dbReference type="ARBA" id="ARBA00004141"/>
    </source>
</evidence>
<accession>A0A1B6L9Z9</accession>
<evidence type="ECO:0000256" key="9">
    <source>
        <dbReference type="SAM" id="Phobius"/>
    </source>
</evidence>
<dbReference type="AlphaFoldDB" id="A0A1B6L9Z9"/>
<dbReference type="GO" id="GO:0004252">
    <property type="term" value="F:serine-type endopeptidase activity"/>
    <property type="evidence" value="ECO:0007669"/>
    <property type="project" value="InterPro"/>
</dbReference>
<dbReference type="Gene3D" id="1.20.1540.10">
    <property type="entry name" value="Rhomboid-like"/>
    <property type="match status" value="1"/>
</dbReference>
<dbReference type="InterPro" id="IPR035952">
    <property type="entry name" value="Rhomboid-like_sf"/>
</dbReference>
<feature type="transmembrane region" description="Helical" evidence="9">
    <location>
        <begin position="301"/>
        <end position="321"/>
    </location>
</feature>
<feature type="transmembrane region" description="Helical" evidence="9">
    <location>
        <begin position="141"/>
        <end position="158"/>
    </location>
</feature>
<dbReference type="SUPFAM" id="SSF144091">
    <property type="entry name" value="Rhomboid-like"/>
    <property type="match status" value="1"/>
</dbReference>
<dbReference type="EMBL" id="GEBQ01019536">
    <property type="protein sequence ID" value="JAT20441.1"/>
    <property type="molecule type" value="Transcribed_RNA"/>
</dbReference>
<dbReference type="GO" id="GO:0006465">
    <property type="term" value="P:signal peptide processing"/>
    <property type="evidence" value="ECO:0007669"/>
    <property type="project" value="TreeGrafter"/>
</dbReference>
<feature type="domain" description="Peptidase S54 rhomboid" evidence="10">
    <location>
        <begin position="180"/>
        <end position="320"/>
    </location>
</feature>
<evidence type="ECO:0000259" key="10">
    <source>
        <dbReference type="Pfam" id="PF01694"/>
    </source>
</evidence>
<dbReference type="InterPro" id="IPR050925">
    <property type="entry name" value="Rhomboid_protease_S54"/>
</dbReference>
<keyword evidence="6" id="KW-0378">Hydrolase</keyword>
<keyword evidence="5 9" id="KW-0812">Transmembrane</keyword>
<comment type="catalytic activity">
    <reaction evidence="1">
        <text>Cleaves type-1 transmembrane domains using a catalytic dyad composed of serine and histidine that are contributed by different transmembrane domains.</text>
        <dbReference type="EC" id="3.4.21.105"/>
    </reaction>
</comment>
<proteinExistence type="inferred from homology"/>
<sequence length="345" mass="39261">MSIYLLRTCLHVGDNSLSICSRWTHNTRKLQRPGLPHHFRSTLKTSYGNQSRWPGKRNMVNSVENHFQDNYSLGRLWKPFAFTITVSGASMAGAAIWQYENVRSQAIQAKKWWGGLHTPKYGQFRQHVHNWWHNLSLGDKTFVPICAINVLVFLAWMVPAWQPIMARYFTAGLASGTLCWPMLLSVFSHYSILHLGANMFVLHSFSERAVNALGREQFVGLYLSAGMVSSFTSYLFKAIIKSPSSSLGASGAVMCVLGYFCCKYPESRLAIIFLPQFNFEAITGLKALLCMDTVGCLLRWSFFDHAAHLGGSLFGIAWFYWGQEYIWRKREPLISLWHSIRGPVQ</sequence>
<organism evidence="11">
    <name type="scientific">Graphocephala atropunctata</name>
    <dbReference type="NCBI Taxonomy" id="36148"/>
    <lineage>
        <taxon>Eukaryota</taxon>
        <taxon>Metazoa</taxon>
        <taxon>Ecdysozoa</taxon>
        <taxon>Arthropoda</taxon>
        <taxon>Hexapoda</taxon>
        <taxon>Insecta</taxon>
        <taxon>Pterygota</taxon>
        <taxon>Neoptera</taxon>
        <taxon>Paraneoptera</taxon>
        <taxon>Hemiptera</taxon>
        <taxon>Auchenorrhyncha</taxon>
        <taxon>Membracoidea</taxon>
        <taxon>Cicadellidae</taxon>
        <taxon>Cicadellinae</taxon>
        <taxon>Cicadellini</taxon>
        <taxon>Graphocephala</taxon>
    </lineage>
</organism>
<evidence type="ECO:0000256" key="5">
    <source>
        <dbReference type="ARBA" id="ARBA00022692"/>
    </source>
</evidence>